<dbReference type="PANTHER" id="PTHR46564">
    <property type="entry name" value="TRANSPOSASE"/>
    <property type="match status" value="1"/>
</dbReference>
<protein>
    <submittedName>
        <fullName evidence="2">Transposase</fullName>
    </submittedName>
</protein>
<evidence type="ECO:0000313" key="2">
    <source>
        <dbReference type="EMBL" id="ESK84771.1"/>
    </source>
</evidence>
<evidence type="ECO:0000259" key="1">
    <source>
        <dbReference type="Pfam" id="PF13358"/>
    </source>
</evidence>
<dbReference type="KEGG" id="mrr:Moror_562"/>
<dbReference type="AlphaFoldDB" id="V2WW61"/>
<dbReference type="InterPro" id="IPR036397">
    <property type="entry name" value="RNaseH_sf"/>
</dbReference>
<organism evidence="2 3">
    <name type="scientific">Moniliophthora roreri (strain MCA 2997)</name>
    <name type="common">Cocoa frosty pod rot fungus</name>
    <name type="synonym">Crinipellis roreri</name>
    <dbReference type="NCBI Taxonomy" id="1381753"/>
    <lineage>
        <taxon>Eukaryota</taxon>
        <taxon>Fungi</taxon>
        <taxon>Dikarya</taxon>
        <taxon>Basidiomycota</taxon>
        <taxon>Agaricomycotina</taxon>
        <taxon>Agaricomycetes</taxon>
        <taxon>Agaricomycetidae</taxon>
        <taxon>Agaricales</taxon>
        <taxon>Marasmiineae</taxon>
        <taxon>Marasmiaceae</taxon>
        <taxon>Moniliophthora</taxon>
    </lineage>
</organism>
<dbReference type="Pfam" id="PF13358">
    <property type="entry name" value="DDE_3"/>
    <property type="match status" value="1"/>
</dbReference>
<reference evidence="2 3" key="1">
    <citation type="journal article" date="2014" name="BMC Genomics">
        <title>Genome and secretome analysis of the hemibiotrophic fungal pathogen, Moniliophthora roreri, which causes frosty pod rot disease of cacao: mechanisms of the biotrophic and necrotrophic phases.</title>
        <authorList>
            <person name="Meinhardt L.W."/>
            <person name="Costa G.G.L."/>
            <person name="Thomazella D.P.T."/>
            <person name="Teixeira P.J.P.L."/>
            <person name="Carazzolle M.F."/>
            <person name="Schuster S.C."/>
            <person name="Carlson J.E."/>
            <person name="Guiltinan M.J."/>
            <person name="Mieczkowski P."/>
            <person name="Farmer A."/>
            <person name="Ramaraj T."/>
            <person name="Crozier J."/>
            <person name="Davis R.E."/>
            <person name="Shao J."/>
            <person name="Melnick R.L."/>
            <person name="Pereira G.A.G."/>
            <person name="Bailey B.A."/>
        </authorList>
    </citation>
    <scope>NUCLEOTIDE SEQUENCE [LARGE SCALE GENOMIC DNA]</scope>
    <source>
        <strain evidence="2 3">MCA 2997</strain>
    </source>
</reference>
<feature type="domain" description="Tc1-like transposase DDE" evidence="1">
    <location>
        <begin position="30"/>
        <end position="83"/>
    </location>
</feature>
<evidence type="ECO:0000313" key="3">
    <source>
        <dbReference type="Proteomes" id="UP000017559"/>
    </source>
</evidence>
<dbReference type="GO" id="GO:0003676">
    <property type="term" value="F:nucleic acid binding"/>
    <property type="evidence" value="ECO:0007669"/>
    <property type="project" value="InterPro"/>
</dbReference>
<dbReference type="PANTHER" id="PTHR46564:SF1">
    <property type="entry name" value="TRANSPOSASE"/>
    <property type="match status" value="1"/>
</dbReference>
<dbReference type="Proteomes" id="UP000017559">
    <property type="component" value="Unassembled WGS sequence"/>
</dbReference>
<accession>V2WW61</accession>
<dbReference type="OrthoDB" id="2266637at2759"/>
<dbReference type="STRING" id="1381753.V2WW61"/>
<dbReference type="EMBL" id="AWSO01001228">
    <property type="protein sequence ID" value="ESK84771.1"/>
    <property type="molecule type" value="Genomic_DNA"/>
</dbReference>
<keyword evidence="3" id="KW-1185">Reference proteome</keyword>
<comment type="caution">
    <text evidence="2">The sequence shown here is derived from an EMBL/GenBank/DDBJ whole genome shotgun (WGS) entry which is preliminary data.</text>
</comment>
<gene>
    <name evidence="2" type="ORF">Moror_562</name>
</gene>
<sequence>MTEHCGLLRTQLTEEFYDFVIRNILPKMSLYPGPQSVMILDNCNIHKSEALPEAVEAFEAVLLFLPAYSPDFNPIEKSFSASIKELPLVLFLRAPEQ</sequence>
<name>V2WW61_MONRO</name>
<proteinExistence type="predicted"/>
<dbReference type="InterPro" id="IPR038717">
    <property type="entry name" value="Tc1-like_DDE_dom"/>
</dbReference>
<dbReference type="HOGENOM" id="CLU_2347197_0_0_1"/>
<dbReference type="Gene3D" id="3.30.420.10">
    <property type="entry name" value="Ribonuclease H-like superfamily/Ribonuclease H"/>
    <property type="match status" value="1"/>
</dbReference>